<protein>
    <submittedName>
        <fullName evidence="5">Uncharacterized protein</fullName>
    </submittedName>
</protein>
<feature type="region of interest" description="Disordered" evidence="4">
    <location>
        <begin position="35"/>
        <end position="55"/>
    </location>
</feature>
<dbReference type="InterPro" id="IPR005485">
    <property type="entry name" value="Rbsml_uL18_euk_arch"/>
</dbReference>
<dbReference type="EMBL" id="CP136894">
    <property type="protein sequence ID" value="WOL07870.1"/>
    <property type="molecule type" value="Genomic_DNA"/>
</dbReference>
<dbReference type="CDD" id="cd00432">
    <property type="entry name" value="Ribosomal_L18_L5e"/>
    <property type="match status" value="1"/>
</dbReference>
<dbReference type="GO" id="GO:0003735">
    <property type="term" value="F:structural constituent of ribosome"/>
    <property type="evidence" value="ECO:0007669"/>
    <property type="project" value="InterPro"/>
</dbReference>
<keyword evidence="2" id="KW-0689">Ribosomal protein</keyword>
<organism evidence="5 6">
    <name type="scientific">Canna indica</name>
    <name type="common">Indian-shot</name>
    <dbReference type="NCBI Taxonomy" id="4628"/>
    <lineage>
        <taxon>Eukaryota</taxon>
        <taxon>Viridiplantae</taxon>
        <taxon>Streptophyta</taxon>
        <taxon>Embryophyta</taxon>
        <taxon>Tracheophyta</taxon>
        <taxon>Spermatophyta</taxon>
        <taxon>Magnoliopsida</taxon>
        <taxon>Liliopsida</taxon>
        <taxon>Zingiberales</taxon>
        <taxon>Cannaceae</taxon>
        <taxon>Canna</taxon>
    </lineage>
</organism>
<evidence type="ECO:0000256" key="1">
    <source>
        <dbReference type="ARBA" id="ARBA00007116"/>
    </source>
</evidence>
<evidence type="ECO:0000313" key="6">
    <source>
        <dbReference type="Proteomes" id="UP001327560"/>
    </source>
</evidence>
<sequence>MSLQDYVKTNKVPLPMPKDAEGEIRSFILHSMHEPEEDYQLRSPPKQRRERDDKCEKGWKLESNKDIVAQIIYASIIGDLVLASAYAHELPHYGLEVGLTNYAADCMHNFYSYFGQATREDFFVEPAESRRPFRALLDVGLVRTTTGNRVFGALKRREIQKEMHEYIERNA</sequence>
<dbReference type="AlphaFoldDB" id="A0AAQ3KFK2"/>
<keyword evidence="3" id="KW-0687">Ribonucleoprotein</keyword>
<keyword evidence="6" id="KW-1185">Reference proteome</keyword>
<accession>A0AAQ3KFK2</accession>
<dbReference type="Pfam" id="PF17144">
    <property type="entry name" value="Ribosomal_L5e"/>
    <property type="match status" value="1"/>
</dbReference>
<gene>
    <name evidence="5" type="ORF">Cni_G16619</name>
</gene>
<name>A0AAQ3KFK2_9LILI</name>
<evidence type="ECO:0000313" key="5">
    <source>
        <dbReference type="EMBL" id="WOL07870.1"/>
    </source>
</evidence>
<dbReference type="InterPro" id="IPR057268">
    <property type="entry name" value="Ribosomal_L18"/>
</dbReference>
<dbReference type="PANTHER" id="PTHR23410:SF12">
    <property type="entry name" value="LARGE RIBOSOMAL SUBUNIT PROTEIN UL18"/>
    <property type="match status" value="1"/>
</dbReference>
<reference evidence="5 6" key="1">
    <citation type="submission" date="2023-10" db="EMBL/GenBank/DDBJ databases">
        <title>Chromosome-scale genome assembly provides insights into flower coloration mechanisms of Canna indica.</title>
        <authorList>
            <person name="Li C."/>
        </authorList>
    </citation>
    <scope>NUCLEOTIDE SEQUENCE [LARGE SCALE GENOMIC DNA]</scope>
    <source>
        <tissue evidence="5">Flower</tissue>
    </source>
</reference>
<dbReference type="GO" id="GO:0022625">
    <property type="term" value="C:cytosolic large ribosomal subunit"/>
    <property type="evidence" value="ECO:0007669"/>
    <property type="project" value="TreeGrafter"/>
</dbReference>
<dbReference type="GO" id="GO:0008097">
    <property type="term" value="F:5S rRNA binding"/>
    <property type="evidence" value="ECO:0007669"/>
    <property type="project" value="InterPro"/>
</dbReference>
<dbReference type="GO" id="GO:0000027">
    <property type="term" value="P:ribosomal large subunit assembly"/>
    <property type="evidence" value="ECO:0007669"/>
    <property type="project" value="TreeGrafter"/>
</dbReference>
<proteinExistence type="inferred from homology"/>
<dbReference type="SUPFAM" id="SSF53137">
    <property type="entry name" value="Translational machinery components"/>
    <property type="match status" value="1"/>
</dbReference>
<comment type="similarity">
    <text evidence="1">Belongs to the universal ribosomal protein uL18 family.</text>
</comment>
<dbReference type="Proteomes" id="UP001327560">
    <property type="component" value="Chromosome 5"/>
</dbReference>
<dbReference type="Gene3D" id="3.30.420.100">
    <property type="match status" value="1"/>
</dbReference>
<evidence type="ECO:0000256" key="4">
    <source>
        <dbReference type="SAM" id="MobiDB-lite"/>
    </source>
</evidence>
<evidence type="ECO:0000256" key="3">
    <source>
        <dbReference type="ARBA" id="ARBA00023274"/>
    </source>
</evidence>
<dbReference type="GO" id="GO:0006412">
    <property type="term" value="P:translation"/>
    <property type="evidence" value="ECO:0007669"/>
    <property type="project" value="InterPro"/>
</dbReference>
<evidence type="ECO:0000256" key="2">
    <source>
        <dbReference type="ARBA" id="ARBA00022980"/>
    </source>
</evidence>
<dbReference type="PANTHER" id="PTHR23410">
    <property type="entry name" value="RIBOSOMAL PROTEIN L5-RELATED"/>
    <property type="match status" value="1"/>
</dbReference>